<dbReference type="Pfam" id="PF03956">
    <property type="entry name" value="Lys_export"/>
    <property type="match status" value="1"/>
</dbReference>
<sequence>MEQIFVAVVLITLLSGIVLGYYGFTFPNGVEALLMTLLLIIGIDIGMAEGRIERLKKAWKEAFVLSIGTISGSLLAGLVLGIVLDLPLLLSVSVAAGMGWYSLTGPFLAKTMGAFAGALGFSSNFMRELLTIIVYPKIGDKASGISIGGATTMDSTLPIISKFSPELSLTAFVHGFIVSIAVPFLLSVLSLL</sequence>
<gene>
    <name evidence="2" type="ordered locus">Arcve_0710</name>
</gene>
<dbReference type="HOGENOM" id="CLU_078428_1_0_2"/>
<proteinExistence type="predicted"/>
<evidence type="ECO:0000313" key="3">
    <source>
        <dbReference type="Proteomes" id="UP000008136"/>
    </source>
</evidence>
<reference evidence="2 3" key="1">
    <citation type="submission" date="2011-03" db="EMBL/GenBank/DDBJ databases">
        <title>The complete genome of Archaeoglobus veneficus SNP6.</title>
        <authorList>
            <consortium name="US DOE Joint Genome Institute (JGI-PGF)"/>
            <person name="Lucas S."/>
            <person name="Copeland A."/>
            <person name="Lapidus A."/>
            <person name="Bruce D."/>
            <person name="Goodwin L."/>
            <person name="Pitluck S."/>
            <person name="Kyrpides N."/>
            <person name="Mavromatis K."/>
            <person name="Pagani I."/>
            <person name="Ivanova N."/>
            <person name="Mikhailova N."/>
            <person name="Lu M."/>
            <person name="Detter J.C."/>
            <person name="Tapia R."/>
            <person name="Han C."/>
            <person name="Land M."/>
            <person name="Hauser L."/>
            <person name="Markowitz V."/>
            <person name="Cheng J.-F."/>
            <person name="Hugenholtz P."/>
            <person name="Woyke T."/>
            <person name="Wu D."/>
            <person name="Spring S."/>
            <person name="Brambilla E."/>
            <person name="Klenk H.-P."/>
            <person name="Eisen J.A."/>
        </authorList>
    </citation>
    <scope>NUCLEOTIDE SEQUENCE [LARGE SCALE GENOMIC DNA]</scope>
    <source>
        <strain>SNP6</strain>
    </source>
</reference>
<organism evidence="2 3">
    <name type="scientific">Archaeoglobus veneficus (strain DSM 11195 / SNP6)</name>
    <dbReference type="NCBI Taxonomy" id="693661"/>
    <lineage>
        <taxon>Archaea</taxon>
        <taxon>Methanobacteriati</taxon>
        <taxon>Methanobacteriota</taxon>
        <taxon>Archaeoglobi</taxon>
        <taxon>Archaeoglobales</taxon>
        <taxon>Archaeoglobaceae</taxon>
        <taxon>Archaeoglobus</taxon>
    </lineage>
</organism>
<dbReference type="Proteomes" id="UP000008136">
    <property type="component" value="Chromosome"/>
</dbReference>
<dbReference type="STRING" id="693661.Arcve_0710"/>
<dbReference type="PANTHER" id="PTHR35804:SF1">
    <property type="entry name" value="LYSINE EXPORTER LYSO"/>
    <property type="match status" value="1"/>
</dbReference>
<keyword evidence="1" id="KW-0812">Transmembrane</keyword>
<protein>
    <recommendedName>
        <fullName evidence="4">Lysine exporter LysO family protein</fullName>
    </recommendedName>
</protein>
<accession>F2KR92</accession>
<dbReference type="GO" id="GO:0015661">
    <property type="term" value="F:L-lysine efflux transmembrane transporter activity"/>
    <property type="evidence" value="ECO:0007669"/>
    <property type="project" value="InterPro"/>
</dbReference>
<dbReference type="eggNOG" id="arCOG01615">
    <property type="taxonomic scope" value="Archaea"/>
</dbReference>
<dbReference type="KEGG" id="ave:Arcve_0710"/>
<keyword evidence="1" id="KW-1133">Transmembrane helix</keyword>
<dbReference type="RefSeq" id="WP_013683401.1">
    <property type="nucleotide sequence ID" value="NC_015320.1"/>
</dbReference>
<keyword evidence="3" id="KW-1185">Reference proteome</keyword>
<feature type="transmembrane region" description="Helical" evidence="1">
    <location>
        <begin position="62"/>
        <end position="82"/>
    </location>
</feature>
<evidence type="ECO:0000256" key="1">
    <source>
        <dbReference type="SAM" id="Phobius"/>
    </source>
</evidence>
<dbReference type="AlphaFoldDB" id="F2KR92"/>
<feature type="transmembrane region" description="Helical" evidence="1">
    <location>
        <begin position="167"/>
        <end position="189"/>
    </location>
</feature>
<dbReference type="PANTHER" id="PTHR35804">
    <property type="entry name" value="LYSINE EXPORTER LYSO"/>
    <property type="match status" value="1"/>
</dbReference>
<dbReference type="GeneID" id="10393810"/>
<keyword evidence="1" id="KW-0472">Membrane</keyword>
<dbReference type="InterPro" id="IPR005642">
    <property type="entry name" value="LysO"/>
</dbReference>
<feature type="transmembrane region" description="Helical" evidence="1">
    <location>
        <begin position="30"/>
        <end position="50"/>
    </location>
</feature>
<evidence type="ECO:0000313" key="2">
    <source>
        <dbReference type="EMBL" id="AEA46729.1"/>
    </source>
</evidence>
<dbReference type="GO" id="GO:0005886">
    <property type="term" value="C:plasma membrane"/>
    <property type="evidence" value="ECO:0007669"/>
    <property type="project" value="TreeGrafter"/>
</dbReference>
<name>F2KR92_ARCVS</name>
<evidence type="ECO:0008006" key="4">
    <source>
        <dbReference type="Google" id="ProtNLM"/>
    </source>
</evidence>
<dbReference type="EMBL" id="CP002588">
    <property type="protein sequence ID" value="AEA46729.1"/>
    <property type="molecule type" value="Genomic_DNA"/>
</dbReference>